<sequence length="340" mass="36572">MTNTTDNSCTDAITDKAILAKAKPRAYSPRGADVEHYDFSEQELITFVRDILAEPPVGQPAAAPIDGMPPAVWWINHGSHGQITTRSDEAEGARDAGLSVKEYQAIHAPSPADDRAAWAFRLLEIAEPILEAAAHGQAVTVAAGDLVRQVRAFLPAGTQARATSANDTEAEQTDESSKIEQLIGSLIENASALRYANLFLEIAGSMETAAGLLRSITAQAAKAVAYIAKSDLNKIQRDRTFHVNVIGVCKGRFNTALFAGPQLTHADTQARLTAALRLAREELSYIEWENDPPTRITDLFSTIDALLTAQQERPTSNAARAVACTKSPDRDTKDLPSEGA</sequence>
<dbReference type="RefSeq" id="WP_060108217.1">
    <property type="nucleotide sequence ID" value="NZ_LPEQ01000113.1"/>
</dbReference>
<protein>
    <submittedName>
        <fullName evidence="2">Uncharacterized protein</fullName>
    </submittedName>
</protein>
<reference evidence="2 3" key="1">
    <citation type="submission" date="2015-11" db="EMBL/GenBank/DDBJ databases">
        <title>Expanding the genomic diversity of Burkholderia species for the development of highly accurate diagnostics.</title>
        <authorList>
            <person name="Sahl J."/>
            <person name="Keim P."/>
            <person name="Wagner D."/>
        </authorList>
    </citation>
    <scope>NUCLEOTIDE SEQUENCE [LARGE SCALE GENOMIC DNA]</scope>
    <source>
        <strain evidence="2 3">MSMB1301WGS</strain>
    </source>
</reference>
<dbReference type="AlphaFoldDB" id="A0A106DRD2"/>
<organism evidence="2 3">
    <name type="scientific">Burkholderia territorii</name>
    <dbReference type="NCBI Taxonomy" id="1503055"/>
    <lineage>
        <taxon>Bacteria</taxon>
        <taxon>Pseudomonadati</taxon>
        <taxon>Pseudomonadota</taxon>
        <taxon>Betaproteobacteria</taxon>
        <taxon>Burkholderiales</taxon>
        <taxon>Burkholderiaceae</taxon>
        <taxon>Burkholderia</taxon>
        <taxon>Burkholderia cepacia complex</taxon>
    </lineage>
</organism>
<keyword evidence="3" id="KW-1185">Reference proteome</keyword>
<comment type="caution">
    <text evidence="2">The sequence shown here is derived from an EMBL/GenBank/DDBJ whole genome shotgun (WGS) entry which is preliminary data.</text>
</comment>
<proteinExistence type="predicted"/>
<name>A0A106DRD2_9BURK</name>
<evidence type="ECO:0000313" key="3">
    <source>
        <dbReference type="Proteomes" id="UP000062317"/>
    </source>
</evidence>
<feature type="compositionally biased region" description="Basic and acidic residues" evidence="1">
    <location>
        <begin position="327"/>
        <end position="340"/>
    </location>
</feature>
<feature type="region of interest" description="Disordered" evidence="1">
    <location>
        <begin position="312"/>
        <end position="340"/>
    </location>
</feature>
<evidence type="ECO:0000313" key="2">
    <source>
        <dbReference type="EMBL" id="KVV40897.1"/>
    </source>
</evidence>
<accession>A0A106DRD2</accession>
<dbReference type="Proteomes" id="UP000062317">
    <property type="component" value="Unassembled WGS sequence"/>
</dbReference>
<evidence type="ECO:0000256" key="1">
    <source>
        <dbReference type="SAM" id="MobiDB-lite"/>
    </source>
</evidence>
<dbReference type="EMBL" id="LPEQ01000113">
    <property type="protein sequence ID" value="KVV40897.1"/>
    <property type="molecule type" value="Genomic_DNA"/>
</dbReference>
<gene>
    <name evidence="2" type="ORF">WT27_13295</name>
</gene>